<feature type="domain" description="Asparaginase/glutaminase C-terminal" evidence="5">
    <location>
        <begin position="255"/>
        <end position="352"/>
    </location>
</feature>
<dbReference type="OrthoDB" id="9788068at2"/>
<evidence type="ECO:0000313" key="7">
    <source>
        <dbReference type="Proteomes" id="UP000199054"/>
    </source>
</evidence>
<dbReference type="PROSITE" id="PS00917">
    <property type="entry name" value="ASN_GLN_ASE_2"/>
    <property type="match status" value="1"/>
</dbReference>
<accession>A0A1H8HUI7</accession>
<evidence type="ECO:0000256" key="2">
    <source>
        <dbReference type="PIRSR" id="PIRSR001220-2"/>
    </source>
</evidence>
<dbReference type="InterPro" id="IPR006034">
    <property type="entry name" value="Asparaginase/glutaminase-like"/>
</dbReference>
<reference evidence="6 7" key="1">
    <citation type="submission" date="2016-10" db="EMBL/GenBank/DDBJ databases">
        <authorList>
            <person name="de Groot N.N."/>
        </authorList>
    </citation>
    <scope>NUCLEOTIDE SEQUENCE [LARGE SCALE GENOMIC DNA]</scope>
    <source>
        <strain evidence="6 7">DSM 8512</strain>
    </source>
</reference>
<evidence type="ECO:0000259" key="4">
    <source>
        <dbReference type="Pfam" id="PF00710"/>
    </source>
</evidence>
<sequence>MRICIINTGGTISCVGQPLAPMPAADFARAARSLLMPALVARLPALDLHFADGADTLDSTDLQPRDWCRMAGHILNRYADFDGFLILHGTDTLDFTGAALPMLLNVAGDQTRAALSKPVILTGSQLPLFRETPQGLVLNAGSDAFANLAGALACMELRLPEVTAFFDGRLFRANRIVKASTIRFDAFASPHLPPLAQLGTGTTLHEPALPAPRADISLDHPAALALARDQLRAIAATIDAHPVAQIDAFPASDAFLAQMIRAVTATGPRALILLGYGEGNFPAGTQGAIRQALADAAEAGVVIVAATRVTGGSVGAFHYAAGAWLAGTGAISAGDMTPMAAFAKTQILLSAADHHGWNRDQVKALIGRNLWGECRGHGADSGGATG</sequence>
<proteinExistence type="predicted"/>
<organism evidence="6 7">
    <name type="scientific">Paracoccus alcaliphilus</name>
    <dbReference type="NCBI Taxonomy" id="34002"/>
    <lineage>
        <taxon>Bacteria</taxon>
        <taxon>Pseudomonadati</taxon>
        <taxon>Pseudomonadota</taxon>
        <taxon>Alphaproteobacteria</taxon>
        <taxon>Rhodobacterales</taxon>
        <taxon>Paracoccaceae</taxon>
        <taxon>Paracoccus</taxon>
    </lineage>
</organism>
<feature type="domain" description="L-asparaginase N-terminal" evidence="4">
    <location>
        <begin position="2"/>
        <end position="203"/>
    </location>
</feature>
<dbReference type="InterPro" id="IPR027475">
    <property type="entry name" value="Asparaginase/glutaminase_AS2"/>
</dbReference>
<dbReference type="Proteomes" id="UP000199054">
    <property type="component" value="Unassembled WGS sequence"/>
</dbReference>
<dbReference type="InterPro" id="IPR037152">
    <property type="entry name" value="L-asparaginase_N_sf"/>
</dbReference>
<dbReference type="PRINTS" id="PR00139">
    <property type="entry name" value="ASNGLNASE"/>
</dbReference>
<dbReference type="RefSeq" id="WP_090611575.1">
    <property type="nucleotide sequence ID" value="NZ_CP067124.1"/>
</dbReference>
<dbReference type="InterPro" id="IPR027473">
    <property type="entry name" value="L-asparaginase_C"/>
</dbReference>
<dbReference type="EMBL" id="FODE01000010">
    <property type="protein sequence ID" value="SEN59338.1"/>
    <property type="molecule type" value="Genomic_DNA"/>
</dbReference>
<dbReference type="Gene3D" id="3.40.50.1170">
    <property type="entry name" value="L-asparaginase, N-terminal domain"/>
    <property type="match status" value="1"/>
</dbReference>
<dbReference type="SUPFAM" id="SSF53774">
    <property type="entry name" value="Glutaminase/Asparaginase"/>
    <property type="match status" value="1"/>
</dbReference>
<dbReference type="SFLD" id="SFLDS00057">
    <property type="entry name" value="Glutaminase/Asparaginase"/>
    <property type="match status" value="1"/>
</dbReference>
<protein>
    <submittedName>
        <fullName evidence="6">L-asparaginase</fullName>
    </submittedName>
</protein>
<gene>
    <name evidence="6" type="ORF">SAMN04489859_101085</name>
</gene>
<keyword evidence="7" id="KW-1185">Reference proteome</keyword>
<dbReference type="Pfam" id="PF17763">
    <property type="entry name" value="Asparaginase_C"/>
    <property type="match status" value="1"/>
</dbReference>
<dbReference type="SMART" id="SM00870">
    <property type="entry name" value="Asparaginase"/>
    <property type="match status" value="1"/>
</dbReference>
<evidence type="ECO:0000313" key="6">
    <source>
        <dbReference type="EMBL" id="SEN59338.1"/>
    </source>
</evidence>
<feature type="binding site" evidence="2">
    <location>
        <begin position="90"/>
        <end position="91"/>
    </location>
    <ligand>
        <name>substrate</name>
    </ligand>
</feature>
<dbReference type="InterPro" id="IPR036152">
    <property type="entry name" value="Asp/glu_Ase-like_sf"/>
</dbReference>
<dbReference type="PANTHER" id="PTHR11707:SF28">
    <property type="entry name" value="60 KDA LYSOPHOSPHOLIPASE"/>
    <property type="match status" value="1"/>
</dbReference>
<feature type="active site" evidence="3">
    <location>
        <position position="90"/>
    </location>
</feature>
<evidence type="ECO:0000256" key="3">
    <source>
        <dbReference type="PROSITE-ProRule" id="PRU10100"/>
    </source>
</evidence>
<dbReference type="PIRSF" id="PIRSF001220">
    <property type="entry name" value="L-ASNase_gatD"/>
    <property type="match status" value="1"/>
</dbReference>
<evidence type="ECO:0000259" key="5">
    <source>
        <dbReference type="Pfam" id="PF17763"/>
    </source>
</evidence>
<dbReference type="Pfam" id="PF00710">
    <property type="entry name" value="Asparaginase"/>
    <property type="match status" value="1"/>
</dbReference>
<dbReference type="PROSITE" id="PS51732">
    <property type="entry name" value="ASN_GLN_ASE_3"/>
    <property type="match status" value="1"/>
</dbReference>
<dbReference type="GO" id="GO:0004067">
    <property type="term" value="F:asparaginase activity"/>
    <property type="evidence" value="ECO:0007669"/>
    <property type="project" value="UniProtKB-UniRule"/>
</dbReference>
<dbReference type="AlphaFoldDB" id="A0A1H8HUI7"/>
<name>A0A1H8HUI7_9RHOB</name>
<dbReference type="Gene3D" id="3.40.50.40">
    <property type="match status" value="1"/>
</dbReference>
<dbReference type="PANTHER" id="PTHR11707">
    <property type="entry name" value="L-ASPARAGINASE"/>
    <property type="match status" value="1"/>
</dbReference>
<evidence type="ECO:0000256" key="1">
    <source>
        <dbReference type="PIRSR" id="PIRSR001220-1"/>
    </source>
</evidence>
<feature type="active site" description="O-isoaspartyl threonine intermediate" evidence="1">
    <location>
        <position position="11"/>
    </location>
</feature>
<dbReference type="STRING" id="34002.SAMN04489859_101085"/>
<dbReference type="InterPro" id="IPR027474">
    <property type="entry name" value="L-asparaginase_N"/>
</dbReference>
<dbReference type="InterPro" id="IPR040919">
    <property type="entry name" value="Asparaginase_C"/>
</dbReference>
<feature type="binding site" evidence="2">
    <location>
        <position position="59"/>
    </location>
    <ligand>
        <name>substrate</name>
    </ligand>
</feature>
<dbReference type="PIRSF" id="PIRSF500176">
    <property type="entry name" value="L_ASNase"/>
    <property type="match status" value="1"/>
</dbReference>